<evidence type="ECO:0000256" key="6">
    <source>
        <dbReference type="ARBA" id="ARBA00022833"/>
    </source>
</evidence>
<keyword evidence="10" id="KW-0539">Nucleus</keyword>
<feature type="compositionally biased region" description="Low complexity" evidence="12">
    <location>
        <begin position="493"/>
        <end position="511"/>
    </location>
</feature>
<feature type="compositionally biased region" description="Polar residues" evidence="12">
    <location>
        <begin position="682"/>
        <end position="691"/>
    </location>
</feature>
<evidence type="ECO:0000256" key="12">
    <source>
        <dbReference type="SAM" id="MobiDB-lite"/>
    </source>
</evidence>
<dbReference type="InterPro" id="IPR059034">
    <property type="entry name" value="SH3_AEBP2_C"/>
</dbReference>
<dbReference type="Pfam" id="PF26014">
    <property type="entry name" value="SH3_AEBP2_C"/>
    <property type="match status" value="1"/>
</dbReference>
<keyword evidence="6" id="KW-0862">Zinc</keyword>
<dbReference type="EMBL" id="OA570133">
    <property type="protein sequence ID" value="CAD7203062.1"/>
    <property type="molecule type" value="Genomic_DNA"/>
</dbReference>
<organism evidence="14">
    <name type="scientific">Timema douglasi</name>
    <name type="common">Walking stick</name>
    <dbReference type="NCBI Taxonomy" id="61478"/>
    <lineage>
        <taxon>Eukaryota</taxon>
        <taxon>Metazoa</taxon>
        <taxon>Ecdysozoa</taxon>
        <taxon>Arthropoda</taxon>
        <taxon>Hexapoda</taxon>
        <taxon>Insecta</taxon>
        <taxon>Pterygota</taxon>
        <taxon>Neoptera</taxon>
        <taxon>Polyneoptera</taxon>
        <taxon>Phasmatodea</taxon>
        <taxon>Timematodea</taxon>
        <taxon>Timematoidea</taxon>
        <taxon>Timematidae</taxon>
        <taxon>Timema</taxon>
    </lineage>
</organism>
<dbReference type="GO" id="GO:0006357">
    <property type="term" value="P:regulation of transcription by RNA polymerase II"/>
    <property type="evidence" value="ECO:0007669"/>
    <property type="project" value="TreeGrafter"/>
</dbReference>
<feature type="compositionally biased region" description="Basic and acidic residues" evidence="12">
    <location>
        <begin position="170"/>
        <end position="180"/>
    </location>
</feature>
<protein>
    <recommendedName>
        <fullName evidence="13">C2H2-type domain-containing protein</fullName>
    </recommendedName>
</protein>
<feature type="region of interest" description="Disordered" evidence="12">
    <location>
        <begin position="307"/>
        <end position="333"/>
    </location>
</feature>
<comment type="subcellular location">
    <subcellularLocation>
        <location evidence="1">Nucleus</location>
    </subcellularLocation>
</comment>
<evidence type="ECO:0000256" key="1">
    <source>
        <dbReference type="ARBA" id="ARBA00004123"/>
    </source>
</evidence>
<dbReference type="PANTHER" id="PTHR46541:SF1">
    <property type="entry name" value="ZINC FINGER PROTEIN AEBP2"/>
    <property type="match status" value="1"/>
</dbReference>
<dbReference type="InterPro" id="IPR013087">
    <property type="entry name" value="Znf_C2H2_type"/>
</dbReference>
<name>A0A7R8ZE19_TIMDO</name>
<sequence>MICKNMCLAAVTSDSQHVCIYLNVDGQKSAVSCQSAPKKPWGYCSIVPSPMWLTGVRRTEQPSKSVPTAAPLPPAAPVTSPTPALLSAPPPLTPPHQRAVTTPPAPPLARCGPLTPGMPWRPNVPSRDAGPDWGWYGKERDEGCSPPLVALSTPLSTVAANVIANLPTDPLKRPATDRKTAATRKGIGSPGAKRQRVDRKVSRVQGKVTPCIPLCDQQKNKCCCDDPVANAAPDIILQQHQEKITHYFKAQGQLFNGANNDGAVANTAPEFRYPSVHLLGRKCVSDSKSSENELENYFPSLISGNKPVSSPKSVDGKSDTVAPPSVAASPWDKCDVDSRTSNVSQVVVVEKNNNTTTAKSPAHCRKSVAQKVLFVKRNCVKVLPSQSLSAQKLDDFLGSSALPKLGSLFPPPSATQNGSTGKLATPECLSKPNKPSSSATSKVASISNSNNNNISCSLPKPLVPDVEVLLVKLDQDSSKSPLKPKTVSEKESSSLSCSLPEPASSSETSSSSSLSCLSVNISSAAACLPPPPLGSPILSTPRTIRFPAAQRVDAAGGHRQRDGSLPEQLDGIVCKWDSCNNCFDTSTGLLDHLQAKHVNPQVPGEHYVCLWVGCKVYDHMSCSRSWLERHVLSHGGKEVHSCIIKGCGRRFSSQVIQLFVTTLVIQSEVDKVTLQRHVNNHLNQSEGSNAGNAAKRGVDNTNNKPIRRNGKKFRLRRQPYSARKYDYFDAGMMEGLQHRLIKMTQQRTLGDLATAPGHTMRLCSKVMAKRVEMDGSARMLLRWFPEHILEDEWVLESNIERIRDVPLTSLPASASDHVRTALYDMDGSLAKSLFTKQKRKSTKKT</sequence>
<keyword evidence="9" id="KW-0804">Transcription</keyword>
<dbReference type="PROSITE" id="PS00028">
    <property type="entry name" value="ZINC_FINGER_C2H2_1"/>
    <property type="match status" value="1"/>
</dbReference>
<evidence type="ECO:0000256" key="4">
    <source>
        <dbReference type="ARBA" id="ARBA00022737"/>
    </source>
</evidence>
<dbReference type="SMART" id="SM00355">
    <property type="entry name" value="ZnF_C2H2"/>
    <property type="match status" value="2"/>
</dbReference>
<keyword evidence="2" id="KW-0678">Repressor</keyword>
<dbReference type="GO" id="GO:0008270">
    <property type="term" value="F:zinc ion binding"/>
    <property type="evidence" value="ECO:0007669"/>
    <property type="project" value="UniProtKB-KW"/>
</dbReference>
<dbReference type="SUPFAM" id="SSF57667">
    <property type="entry name" value="beta-beta-alpha zinc fingers"/>
    <property type="match status" value="1"/>
</dbReference>
<dbReference type="InterPro" id="IPR036236">
    <property type="entry name" value="Znf_C2H2_sf"/>
</dbReference>
<dbReference type="InterPro" id="IPR052130">
    <property type="entry name" value="AEBP2/jing_C2H2-ZnF"/>
</dbReference>
<accession>A0A7R8ZE19</accession>
<keyword evidence="7" id="KW-0156">Chromatin regulator</keyword>
<gene>
    <name evidence="14" type="ORF">TDIB3V08_LOCUS9239</name>
</gene>
<feature type="region of interest" description="Disordered" evidence="12">
    <location>
        <begin position="169"/>
        <end position="195"/>
    </location>
</feature>
<dbReference type="AlphaFoldDB" id="A0A7R8ZE19"/>
<keyword evidence="3" id="KW-0479">Metal-binding</keyword>
<feature type="domain" description="C2H2-type" evidence="13">
    <location>
        <begin position="574"/>
        <end position="597"/>
    </location>
</feature>
<evidence type="ECO:0000256" key="2">
    <source>
        <dbReference type="ARBA" id="ARBA00022491"/>
    </source>
</evidence>
<evidence type="ECO:0000259" key="13">
    <source>
        <dbReference type="PROSITE" id="PS00028"/>
    </source>
</evidence>
<keyword evidence="4" id="KW-0677">Repeat</keyword>
<evidence type="ECO:0000256" key="11">
    <source>
        <dbReference type="ARBA" id="ARBA00037930"/>
    </source>
</evidence>
<dbReference type="PANTHER" id="PTHR46541">
    <property type="entry name" value="ZINC FINGER PROTEIN AEBP2"/>
    <property type="match status" value="1"/>
</dbReference>
<proteinExistence type="inferred from homology"/>
<evidence type="ECO:0000256" key="9">
    <source>
        <dbReference type="ARBA" id="ARBA00023163"/>
    </source>
</evidence>
<evidence type="ECO:0000256" key="5">
    <source>
        <dbReference type="ARBA" id="ARBA00022771"/>
    </source>
</evidence>
<dbReference type="Gene3D" id="3.30.160.60">
    <property type="entry name" value="Classic Zinc Finger"/>
    <property type="match status" value="1"/>
</dbReference>
<feature type="compositionally biased region" description="Low complexity" evidence="12">
    <location>
        <begin position="77"/>
        <end position="87"/>
    </location>
</feature>
<keyword evidence="8" id="KW-0805">Transcription regulation</keyword>
<evidence type="ECO:0000313" key="14">
    <source>
        <dbReference type="EMBL" id="CAD7203062.1"/>
    </source>
</evidence>
<dbReference type="GO" id="GO:0006325">
    <property type="term" value="P:chromatin organization"/>
    <property type="evidence" value="ECO:0007669"/>
    <property type="project" value="UniProtKB-KW"/>
</dbReference>
<evidence type="ECO:0000256" key="8">
    <source>
        <dbReference type="ARBA" id="ARBA00023015"/>
    </source>
</evidence>
<evidence type="ECO:0000256" key="3">
    <source>
        <dbReference type="ARBA" id="ARBA00022723"/>
    </source>
</evidence>
<feature type="region of interest" description="Disordered" evidence="12">
    <location>
        <begin position="477"/>
        <end position="511"/>
    </location>
</feature>
<evidence type="ECO:0000256" key="7">
    <source>
        <dbReference type="ARBA" id="ARBA00022853"/>
    </source>
</evidence>
<keyword evidence="5" id="KW-0863">Zinc-finger</keyword>
<feature type="region of interest" description="Disordered" evidence="12">
    <location>
        <begin position="682"/>
        <end position="707"/>
    </location>
</feature>
<feature type="region of interest" description="Disordered" evidence="12">
    <location>
        <begin position="58"/>
        <end position="122"/>
    </location>
</feature>
<dbReference type="GO" id="GO:0035098">
    <property type="term" value="C:ESC/E(Z) complex"/>
    <property type="evidence" value="ECO:0007669"/>
    <property type="project" value="TreeGrafter"/>
</dbReference>
<reference evidence="14" key="1">
    <citation type="submission" date="2020-11" db="EMBL/GenBank/DDBJ databases">
        <authorList>
            <person name="Tran Van P."/>
        </authorList>
    </citation>
    <scope>NUCLEOTIDE SEQUENCE</scope>
</reference>
<feature type="region of interest" description="Disordered" evidence="12">
    <location>
        <begin position="408"/>
        <end position="444"/>
    </location>
</feature>
<comment type="similarity">
    <text evidence="11">Belongs to the AEBP2/jing C2H2-type zinc-finger family.</text>
</comment>
<evidence type="ECO:0000256" key="10">
    <source>
        <dbReference type="ARBA" id="ARBA00023242"/>
    </source>
</evidence>